<evidence type="ECO:0000313" key="11">
    <source>
        <dbReference type="Proteomes" id="UP000062398"/>
    </source>
</evidence>
<evidence type="ECO:0000313" key="3">
    <source>
        <dbReference type="EMBL" id="AKV74344.1"/>
    </source>
</evidence>
<dbReference type="PATRIC" id="fig|43687.5.peg.1453"/>
<proteinExistence type="predicted"/>
<dbReference type="EMBL" id="CP012173">
    <property type="protein sequence ID" value="AKV76583.1"/>
    <property type="molecule type" value="Genomic_DNA"/>
</dbReference>
<dbReference type="EMBL" id="CP012172">
    <property type="protein sequence ID" value="AKV74344.1"/>
    <property type="molecule type" value="Genomic_DNA"/>
</dbReference>
<evidence type="ECO:0000313" key="13">
    <source>
        <dbReference type="Proteomes" id="UP000068832"/>
    </source>
</evidence>
<dbReference type="OMA" id="VTHTILN"/>
<gene>
    <name evidence="2" type="ORF">HA72_1331</name>
    <name evidence="3" type="ORF">MsedA_1349</name>
    <name evidence="4" type="ORF">MsedB_1351</name>
    <name evidence="5" type="ORF">MsedC_1349</name>
    <name evidence="6" type="ORF">MsedD_1350</name>
    <name evidence="7" type="ORF">MsedE_1355</name>
</gene>
<evidence type="ECO:0000313" key="6">
    <source>
        <dbReference type="EMBL" id="AKV81080.1"/>
    </source>
</evidence>
<dbReference type="EMBL" id="CP012174">
    <property type="protein sequence ID" value="AKV78835.1"/>
    <property type="molecule type" value="Genomic_DNA"/>
</dbReference>
<reference evidence="2 8" key="1">
    <citation type="journal article" date="2014" name="J. Bacteriol.">
        <title>Role of an Archaeal PitA Transporter in the Copper and Arsenic Resistance of Metallosphaera sedula, an Extreme Thermoacidophile.</title>
        <authorList>
            <person name="McCarthy S."/>
            <person name="Ai C."/>
            <person name="Wheaton G."/>
            <person name="Tevatia R."/>
            <person name="Eckrich V."/>
            <person name="Kelly R."/>
            <person name="Blum P."/>
        </authorList>
    </citation>
    <scope>NUCLEOTIDE SEQUENCE [LARGE SCALE GENOMIC DNA]</scope>
    <source>
        <strain evidence="2 8">CuR1</strain>
    </source>
</reference>
<keyword evidence="1" id="KW-0472">Membrane</keyword>
<dbReference type="Proteomes" id="UP000062475">
    <property type="component" value="Chromosome"/>
</dbReference>
<dbReference type="Proteomes" id="UP000068832">
    <property type="component" value="Chromosome"/>
</dbReference>
<dbReference type="Proteomes" id="UP000056255">
    <property type="component" value="Chromosome"/>
</dbReference>
<dbReference type="Proteomes" id="UP000062398">
    <property type="component" value="Chromosome"/>
</dbReference>
<evidence type="ECO:0000313" key="8">
    <source>
        <dbReference type="Proteomes" id="UP000029084"/>
    </source>
</evidence>
<dbReference type="AlphaFoldDB" id="A0A088E4W1"/>
<dbReference type="EMBL" id="CP012175">
    <property type="protein sequence ID" value="AKV81080.1"/>
    <property type="molecule type" value="Genomic_DNA"/>
</dbReference>
<evidence type="ECO:0000256" key="1">
    <source>
        <dbReference type="SAM" id="Phobius"/>
    </source>
</evidence>
<reference evidence="7 9" key="3">
    <citation type="submission" date="2015-07" db="EMBL/GenBank/DDBJ databases">
        <title>Physiological, transcriptional responses and genome re-sequencing of acid resistant extremely thermoacidophilic Metallosphaera sedula SARC-M1.</title>
        <authorList>
            <person name="Ai C."/>
            <person name="McCarthy S."/>
            <person name="Eckrich V."/>
            <person name="Rudrappa D."/>
            <person name="Qiu G."/>
            <person name="Blum P."/>
        </authorList>
    </citation>
    <scope>NUCLEOTIDE SEQUENCE [LARGE SCALE GENOMIC DNA]</scope>
    <source>
        <strain evidence="7 9">SARC-M1</strain>
    </source>
</reference>
<dbReference type="EMBL" id="CP012176">
    <property type="protein sequence ID" value="AKV83318.1"/>
    <property type="molecule type" value="Genomic_DNA"/>
</dbReference>
<evidence type="ECO:0000313" key="10">
    <source>
        <dbReference type="Proteomes" id="UP000061362"/>
    </source>
</evidence>
<protein>
    <submittedName>
        <fullName evidence="2">Uncharacterized protein</fullName>
    </submittedName>
</protein>
<organism evidence="2 8">
    <name type="scientific">Metallosphaera sedula</name>
    <dbReference type="NCBI Taxonomy" id="43687"/>
    <lineage>
        <taxon>Archaea</taxon>
        <taxon>Thermoproteota</taxon>
        <taxon>Thermoprotei</taxon>
        <taxon>Sulfolobales</taxon>
        <taxon>Sulfolobaceae</taxon>
        <taxon>Metallosphaera</taxon>
    </lineage>
</organism>
<keyword evidence="1" id="KW-0812">Transmembrane</keyword>
<evidence type="ECO:0000313" key="4">
    <source>
        <dbReference type="EMBL" id="AKV76583.1"/>
    </source>
</evidence>
<evidence type="ECO:0000313" key="2">
    <source>
        <dbReference type="EMBL" id="AIM27474.1"/>
    </source>
</evidence>
<dbReference type="RefSeq" id="WP_012021276.1">
    <property type="nucleotide sequence ID" value="NZ_AP019770.1"/>
</dbReference>
<dbReference type="Proteomes" id="UP000061362">
    <property type="component" value="Chromosome"/>
</dbReference>
<feature type="transmembrane region" description="Helical" evidence="1">
    <location>
        <begin position="126"/>
        <end position="149"/>
    </location>
</feature>
<keyword evidence="1" id="KW-1133">Transmembrane helix</keyword>
<name>A0A088E4W1_9CREN</name>
<reference evidence="10 11" key="2">
    <citation type="journal article" date="2015" name="Genome Announc.">
        <title>Complete Genome Sequences of Evolved Arsenate-Resistant Metallosphaera sedula Strains.</title>
        <authorList>
            <person name="Ai C."/>
            <person name="McCarthy S."/>
            <person name="Schackwitz W."/>
            <person name="Martin J."/>
            <person name="Lipzen A."/>
            <person name="Blum P."/>
        </authorList>
    </citation>
    <scope>NUCLEOTIDE SEQUENCE [LARGE SCALE GENOMIC DNA]</scope>
    <source>
        <strain evidence="5 11">ARS120-1</strain>
        <strain evidence="6 10">ARS120-2</strain>
        <strain evidence="3 13">ARS50-1</strain>
        <strain evidence="4 12">ARS50-2</strain>
    </source>
</reference>
<evidence type="ECO:0000313" key="12">
    <source>
        <dbReference type="Proteomes" id="UP000062475"/>
    </source>
</evidence>
<evidence type="ECO:0000313" key="9">
    <source>
        <dbReference type="Proteomes" id="UP000056255"/>
    </source>
</evidence>
<dbReference type="OrthoDB" id="36962at2157"/>
<sequence precursor="true">MPYFLGYEVFTNASNPIYIFYIFNFTNHSVLISTVNPVTHTILNYTSAIPSFLLVTSVNGTPVSFHLQGLSIPAFEVMRNGIYIYSTKGVLLEQVNNNGNMTLIYANFPGLTSQSLPSLHGLAGNIVLFPVNIITLLGIVLSLQLFLILKKVIR</sequence>
<accession>A0A088E4W1</accession>
<dbReference type="Proteomes" id="UP000029084">
    <property type="component" value="Chromosome"/>
</dbReference>
<dbReference type="GeneID" id="91755830"/>
<evidence type="ECO:0000313" key="5">
    <source>
        <dbReference type="EMBL" id="AKV78835.1"/>
    </source>
</evidence>
<evidence type="ECO:0000313" key="7">
    <source>
        <dbReference type="EMBL" id="AKV83318.1"/>
    </source>
</evidence>
<dbReference type="EMBL" id="CP008822">
    <property type="protein sequence ID" value="AIM27474.1"/>
    <property type="molecule type" value="Genomic_DNA"/>
</dbReference>